<evidence type="ECO:0000256" key="1">
    <source>
        <dbReference type="ARBA" id="ARBA00000085"/>
    </source>
</evidence>
<keyword evidence="10 21" id="KW-0418">Kinase</keyword>
<dbReference type="SUPFAM" id="SSF52172">
    <property type="entry name" value="CheY-like"/>
    <property type="match status" value="1"/>
</dbReference>
<evidence type="ECO:0000259" key="19">
    <source>
        <dbReference type="PROSITE" id="PS50110"/>
    </source>
</evidence>
<evidence type="ECO:0000256" key="17">
    <source>
        <dbReference type="SAM" id="Phobius"/>
    </source>
</evidence>
<dbReference type="SUPFAM" id="SSF47226">
    <property type="entry name" value="Histidine-containing phosphotransfer domain, HPT domain"/>
    <property type="match status" value="1"/>
</dbReference>
<dbReference type="InterPro" id="IPR036890">
    <property type="entry name" value="HATPase_C_sf"/>
</dbReference>
<dbReference type="PRINTS" id="PR00344">
    <property type="entry name" value="BCTRLSENSOR"/>
</dbReference>
<dbReference type="Pfam" id="PF02518">
    <property type="entry name" value="HATPase_c"/>
    <property type="match status" value="1"/>
</dbReference>
<dbReference type="OrthoDB" id="6724607at2"/>
<evidence type="ECO:0000313" key="21">
    <source>
        <dbReference type="EMBL" id="SEQ90488.1"/>
    </source>
</evidence>
<dbReference type="PANTHER" id="PTHR45339">
    <property type="entry name" value="HYBRID SIGNAL TRANSDUCTION HISTIDINE KINASE J"/>
    <property type="match status" value="1"/>
</dbReference>
<dbReference type="SMART" id="SM00304">
    <property type="entry name" value="HAMP"/>
    <property type="match status" value="1"/>
</dbReference>
<dbReference type="GO" id="GO:0005886">
    <property type="term" value="C:plasma membrane"/>
    <property type="evidence" value="ECO:0007669"/>
    <property type="project" value="UniProtKB-SubCell"/>
</dbReference>
<evidence type="ECO:0000256" key="4">
    <source>
        <dbReference type="ARBA" id="ARBA00022475"/>
    </source>
</evidence>
<evidence type="ECO:0000259" key="20">
    <source>
        <dbReference type="PROSITE" id="PS50885"/>
    </source>
</evidence>
<dbReference type="CDD" id="cd17546">
    <property type="entry name" value="REC_hyHK_CKI1_RcsC-like"/>
    <property type="match status" value="1"/>
</dbReference>
<dbReference type="GO" id="GO:0000155">
    <property type="term" value="F:phosphorelay sensor kinase activity"/>
    <property type="evidence" value="ECO:0007669"/>
    <property type="project" value="InterPro"/>
</dbReference>
<dbReference type="Proteomes" id="UP000198749">
    <property type="component" value="Unassembled WGS sequence"/>
</dbReference>
<evidence type="ECO:0000256" key="15">
    <source>
        <dbReference type="PROSITE-ProRule" id="PRU00169"/>
    </source>
</evidence>
<evidence type="ECO:0000256" key="9">
    <source>
        <dbReference type="ARBA" id="ARBA00022741"/>
    </source>
</evidence>
<keyword evidence="8 17" id="KW-0812">Transmembrane</keyword>
<feature type="coiled-coil region" evidence="16">
    <location>
        <begin position="251"/>
        <end position="295"/>
    </location>
</feature>
<dbReference type="InterPro" id="IPR036097">
    <property type="entry name" value="HisK_dim/P_sf"/>
</dbReference>
<dbReference type="InterPro" id="IPR011006">
    <property type="entry name" value="CheY-like_superfamily"/>
</dbReference>
<name>A0A1H9JUI9_9GAMM</name>
<keyword evidence="9" id="KW-0547">Nucleotide-binding</keyword>
<dbReference type="InterPro" id="IPR004358">
    <property type="entry name" value="Sig_transdc_His_kin-like_C"/>
</dbReference>
<dbReference type="CDD" id="cd00082">
    <property type="entry name" value="HisKA"/>
    <property type="match status" value="1"/>
</dbReference>
<dbReference type="FunFam" id="1.10.287.130:FF:000004">
    <property type="entry name" value="Ethylene receptor 1"/>
    <property type="match status" value="1"/>
</dbReference>
<protein>
    <recommendedName>
        <fullName evidence="3">histidine kinase</fullName>
        <ecNumber evidence="3">2.7.13.3</ecNumber>
    </recommendedName>
</protein>
<keyword evidence="6 15" id="KW-0597">Phosphoprotein</keyword>
<dbReference type="InterPro" id="IPR003661">
    <property type="entry name" value="HisK_dim/P_dom"/>
</dbReference>
<dbReference type="FunFam" id="3.30.565.10:FF:000010">
    <property type="entry name" value="Sensor histidine kinase RcsC"/>
    <property type="match status" value="1"/>
</dbReference>
<dbReference type="Gene3D" id="3.30.565.10">
    <property type="entry name" value="Histidine kinase-like ATPase, C-terminal domain"/>
    <property type="match status" value="1"/>
</dbReference>
<dbReference type="Gene3D" id="1.20.120.160">
    <property type="entry name" value="HPT domain"/>
    <property type="match status" value="1"/>
</dbReference>
<dbReference type="CDD" id="cd16922">
    <property type="entry name" value="HATPase_EvgS-ArcB-TorS-like"/>
    <property type="match status" value="1"/>
</dbReference>
<dbReference type="InterPro" id="IPR001789">
    <property type="entry name" value="Sig_transdc_resp-reg_receiver"/>
</dbReference>
<evidence type="ECO:0000256" key="12">
    <source>
        <dbReference type="ARBA" id="ARBA00022989"/>
    </source>
</evidence>
<evidence type="ECO:0000256" key="3">
    <source>
        <dbReference type="ARBA" id="ARBA00012438"/>
    </source>
</evidence>
<accession>A0A1H9JUI9</accession>
<dbReference type="PROSITE" id="PS50109">
    <property type="entry name" value="HIS_KIN"/>
    <property type="match status" value="1"/>
</dbReference>
<evidence type="ECO:0000256" key="6">
    <source>
        <dbReference type="ARBA" id="ARBA00022553"/>
    </source>
</evidence>
<dbReference type="InterPro" id="IPR036641">
    <property type="entry name" value="HPT_dom_sf"/>
</dbReference>
<dbReference type="AlphaFoldDB" id="A0A1H9JUI9"/>
<organism evidence="21 22">
    <name type="scientific">Amphritea atlantica</name>
    <dbReference type="NCBI Taxonomy" id="355243"/>
    <lineage>
        <taxon>Bacteria</taxon>
        <taxon>Pseudomonadati</taxon>
        <taxon>Pseudomonadota</taxon>
        <taxon>Gammaproteobacteria</taxon>
        <taxon>Oceanospirillales</taxon>
        <taxon>Oceanospirillaceae</taxon>
        <taxon>Amphritea</taxon>
    </lineage>
</organism>
<dbReference type="InterPro" id="IPR003594">
    <property type="entry name" value="HATPase_dom"/>
</dbReference>
<feature type="transmembrane region" description="Helical" evidence="17">
    <location>
        <begin position="172"/>
        <end position="195"/>
    </location>
</feature>
<dbReference type="Gene3D" id="1.10.287.130">
    <property type="match status" value="1"/>
</dbReference>
<dbReference type="Pfam" id="PF00072">
    <property type="entry name" value="Response_reg"/>
    <property type="match status" value="1"/>
</dbReference>
<dbReference type="InterPro" id="IPR005467">
    <property type="entry name" value="His_kinase_dom"/>
</dbReference>
<evidence type="ECO:0000256" key="16">
    <source>
        <dbReference type="SAM" id="Coils"/>
    </source>
</evidence>
<dbReference type="SMART" id="SM00388">
    <property type="entry name" value="HisKA"/>
    <property type="match status" value="1"/>
</dbReference>
<dbReference type="SMART" id="SM00448">
    <property type="entry name" value="REC"/>
    <property type="match status" value="1"/>
</dbReference>
<dbReference type="PANTHER" id="PTHR45339:SF1">
    <property type="entry name" value="HYBRID SIGNAL TRANSDUCTION HISTIDINE KINASE J"/>
    <property type="match status" value="1"/>
</dbReference>
<dbReference type="EC" id="2.7.13.3" evidence="3"/>
<dbReference type="SUPFAM" id="SSF55874">
    <property type="entry name" value="ATPase domain of HSP90 chaperone/DNA topoisomerase II/histidine kinase"/>
    <property type="match status" value="1"/>
</dbReference>
<sequence length="898" mass="100155">MTKDRKNRYGIRQQVLLIALIPLVAMTLILAGYFVSTRIADNKSALIERGETMSRLLAQASEFGLISELTHQLSALSQGPIQEADVADVIFINRDKRVLYRSNDFHLKPNLQPQPSHQTDTSVWLFTTPVTTQGIIVGDSPETSSTLAERELLGWVVVAMSTQPMHSRENQIITNSLLILLGGLVCTFIIAARFAETLTKPIISLTAVVKKLEEGHLDARVDIQSYAELGSLEKGVNLLGEQVQSSNQILESQVEKATERLRKTLHHLENQNIALQKARQRADQANMAKDQFLARMSHELRTPLTSILGFTNILRQTDLSFEQQEHCRIINQTSNMLLSIIDDILDFAKLQSDAIKLERIQCNPEQVIFEAIEMQSQSAAAKGLELSYQVDETAYADVLGDPTRLRQIATNLISNAIKFTDTGQIQVTLRTLKEAHGVKQLQLCVKDTGIGISEEQQTLLFNAFAQADSSITRRFGGSGLGLVIVQKLVQLMQGSVKLSSKLGVGTEICCSFTVKTDHKLLPASAFEPSETRLIIFDRHPESLHALSDMAQPLASHIQTCATIQDLEKTLSGIEGHLAGLIFGLSANVDIANQQKLKITTIFASFKGNILLLTPALAGNTDEFSHLIDNPRLTINSKPLQREMLKKWLQHAPVNHQRLKTEHSDDCLLADRVILVAEDNDFNRLLLRKIIESTGATVFEARDGEQAIKRINEIKPDIVIMDVHMPRIDGIRATSSVRENFPDLPIIALTADVISSEEHALRQAGVTRIEYKPINDTRLIKLLKMLCAKENQNHNANTPSQSEPVASTNLHKYQMSKEDLHQELITQIEGLQQAFNHNNNRGIRDHSHQLIGLAGLFELPELENCSIALNNAAKAGDTRLVWETLTRLRRLIMHQQYLD</sequence>
<dbReference type="Pfam" id="PF00672">
    <property type="entry name" value="HAMP"/>
    <property type="match status" value="1"/>
</dbReference>
<dbReference type="Pfam" id="PF09984">
    <property type="entry name" value="sCache_4"/>
    <property type="match status" value="1"/>
</dbReference>
<keyword evidence="22" id="KW-1185">Reference proteome</keyword>
<dbReference type="InterPro" id="IPR003660">
    <property type="entry name" value="HAMP_dom"/>
</dbReference>
<keyword evidence="7" id="KW-0808">Transferase</keyword>
<feature type="domain" description="Response regulatory" evidence="19">
    <location>
        <begin position="672"/>
        <end position="786"/>
    </location>
</feature>
<evidence type="ECO:0000256" key="10">
    <source>
        <dbReference type="ARBA" id="ARBA00022777"/>
    </source>
</evidence>
<keyword evidence="11" id="KW-0067">ATP-binding</keyword>
<feature type="domain" description="Histidine kinase" evidence="18">
    <location>
        <begin position="295"/>
        <end position="516"/>
    </location>
</feature>
<keyword evidence="13" id="KW-0902">Two-component regulatory system</keyword>
<dbReference type="Gene3D" id="6.10.340.10">
    <property type="match status" value="1"/>
</dbReference>
<dbReference type="CDD" id="cd06225">
    <property type="entry name" value="HAMP"/>
    <property type="match status" value="1"/>
</dbReference>
<evidence type="ECO:0000256" key="5">
    <source>
        <dbReference type="ARBA" id="ARBA00022519"/>
    </source>
</evidence>
<evidence type="ECO:0000259" key="18">
    <source>
        <dbReference type="PROSITE" id="PS50109"/>
    </source>
</evidence>
<evidence type="ECO:0000256" key="8">
    <source>
        <dbReference type="ARBA" id="ARBA00022692"/>
    </source>
</evidence>
<feature type="domain" description="HAMP" evidence="20">
    <location>
        <begin position="196"/>
        <end position="248"/>
    </location>
</feature>
<dbReference type="SUPFAM" id="SSF158472">
    <property type="entry name" value="HAMP domain-like"/>
    <property type="match status" value="1"/>
</dbReference>
<dbReference type="STRING" id="355243.SAMN03080615_03198"/>
<dbReference type="PROSITE" id="PS50885">
    <property type="entry name" value="HAMP"/>
    <property type="match status" value="1"/>
</dbReference>
<reference evidence="22" key="1">
    <citation type="submission" date="2016-10" db="EMBL/GenBank/DDBJ databases">
        <authorList>
            <person name="Varghese N."/>
            <person name="Submissions S."/>
        </authorList>
    </citation>
    <scope>NUCLEOTIDE SEQUENCE [LARGE SCALE GENOMIC DNA]</scope>
    <source>
        <strain evidence="22">DSM 18887</strain>
    </source>
</reference>
<dbReference type="Gene3D" id="3.40.50.2300">
    <property type="match status" value="1"/>
</dbReference>
<gene>
    <name evidence="21" type="ORF">SAMN03080615_03198</name>
</gene>
<evidence type="ECO:0000313" key="22">
    <source>
        <dbReference type="Proteomes" id="UP000198749"/>
    </source>
</evidence>
<evidence type="ECO:0000256" key="11">
    <source>
        <dbReference type="ARBA" id="ARBA00022840"/>
    </source>
</evidence>
<evidence type="ECO:0000256" key="14">
    <source>
        <dbReference type="ARBA" id="ARBA00023136"/>
    </source>
</evidence>
<feature type="modified residue" description="4-aspartylphosphate" evidence="15">
    <location>
        <position position="721"/>
    </location>
</feature>
<keyword evidence="4" id="KW-1003">Cell membrane</keyword>
<dbReference type="PROSITE" id="PS50110">
    <property type="entry name" value="RESPONSE_REGULATORY"/>
    <property type="match status" value="1"/>
</dbReference>
<dbReference type="Pfam" id="PF00512">
    <property type="entry name" value="HisKA"/>
    <property type="match status" value="1"/>
</dbReference>
<dbReference type="SMART" id="SM00387">
    <property type="entry name" value="HATPase_c"/>
    <property type="match status" value="1"/>
</dbReference>
<keyword evidence="5" id="KW-0997">Cell inner membrane</keyword>
<dbReference type="SUPFAM" id="SSF47384">
    <property type="entry name" value="Homodimeric domain of signal transducing histidine kinase"/>
    <property type="match status" value="1"/>
</dbReference>
<proteinExistence type="predicted"/>
<dbReference type="InterPro" id="IPR008207">
    <property type="entry name" value="Sig_transdc_His_kin_Hpt_dom"/>
</dbReference>
<dbReference type="InterPro" id="IPR019247">
    <property type="entry name" value="Histidine_kinase_BarA_N"/>
</dbReference>
<evidence type="ECO:0000256" key="13">
    <source>
        <dbReference type="ARBA" id="ARBA00023012"/>
    </source>
</evidence>
<keyword evidence="12 17" id="KW-1133">Transmembrane helix</keyword>
<dbReference type="Pfam" id="PF01627">
    <property type="entry name" value="Hpt"/>
    <property type="match status" value="1"/>
</dbReference>
<comment type="catalytic activity">
    <reaction evidence="1">
        <text>ATP + protein L-histidine = ADP + protein N-phospho-L-histidine.</text>
        <dbReference type="EC" id="2.7.13.3"/>
    </reaction>
</comment>
<dbReference type="GO" id="GO:0005524">
    <property type="term" value="F:ATP binding"/>
    <property type="evidence" value="ECO:0007669"/>
    <property type="project" value="UniProtKB-KW"/>
</dbReference>
<dbReference type="RefSeq" id="WP_091360263.1">
    <property type="nucleotide sequence ID" value="NZ_FOGB01000010.1"/>
</dbReference>
<feature type="transmembrane region" description="Helical" evidence="17">
    <location>
        <begin position="15"/>
        <end position="35"/>
    </location>
</feature>
<evidence type="ECO:0000256" key="7">
    <source>
        <dbReference type="ARBA" id="ARBA00022679"/>
    </source>
</evidence>
<comment type="subcellular location">
    <subcellularLocation>
        <location evidence="2">Cell inner membrane</location>
        <topology evidence="2">Multi-pass membrane protein</topology>
    </subcellularLocation>
</comment>
<keyword evidence="16" id="KW-0175">Coiled coil</keyword>
<keyword evidence="14 17" id="KW-0472">Membrane</keyword>
<evidence type="ECO:0000256" key="2">
    <source>
        <dbReference type="ARBA" id="ARBA00004429"/>
    </source>
</evidence>
<dbReference type="EMBL" id="FOGB01000010">
    <property type="protein sequence ID" value="SEQ90488.1"/>
    <property type="molecule type" value="Genomic_DNA"/>
</dbReference>